<dbReference type="SUPFAM" id="SSF51161">
    <property type="entry name" value="Trimeric LpxA-like enzymes"/>
    <property type="match status" value="1"/>
</dbReference>
<gene>
    <name evidence="5" type="ORF">FOA19_20305</name>
</gene>
<sequence>MILIDDFIQGFSDTFPNQKDLQPWEITDNLKEILRKMISHLGEDYIIEDGIAVHKTAIVEKGVVMKSPVIVNKDCYIGANAYFREGVYLDSAVKVGPGCEIKSSIICSETAVAHFNYIGNSILGKYINFEAGSIAANHYNERALKKISVVHDFEIIETGTEKFGSLVGDNSRIGANAVLSPGTILKKNSVVKRLELIEQHKTE</sequence>
<dbReference type="GO" id="GO:0016746">
    <property type="term" value="F:acyltransferase activity"/>
    <property type="evidence" value="ECO:0007669"/>
    <property type="project" value="UniProtKB-KW"/>
</dbReference>
<keyword evidence="4" id="KW-0012">Acyltransferase</keyword>
<evidence type="ECO:0000313" key="6">
    <source>
        <dbReference type="Proteomes" id="UP000324133"/>
    </source>
</evidence>
<evidence type="ECO:0000256" key="3">
    <source>
        <dbReference type="ARBA" id="ARBA00022679"/>
    </source>
</evidence>
<dbReference type="Proteomes" id="UP000324133">
    <property type="component" value="Unassembled WGS sequence"/>
</dbReference>
<comment type="similarity">
    <text evidence="2">In the N-terminal section; belongs to the N-acetylglucosamine-1-phosphate uridyltransferase family.</text>
</comment>
<dbReference type="InterPro" id="IPR011004">
    <property type="entry name" value="Trimer_LpxA-like_sf"/>
</dbReference>
<dbReference type="InterPro" id="IPR050065">
    <property type="entry name" value="GlmU-like"/>
</dbReference>
<dbReference type="AlphaFoldDB" id="A0A5B6TC96"/>
<dbReference type="Pfam" id="PF14602">
    <property type="entry name" value="Hexapep_2"/>
    <property type="match status" value="2"/>
</dbReference>
<name>A0A5B6TC96_9BACT</name>
<organism evidence="5 6">
    <name type="scientific">Rufibacter hautae</name>
    <dbReference type="NCBI Taxonomy" id="2595005"/>
    <lineage>
        <taxon>Bacteria</taxon>
        <taxon>Pseudomonadati</taxon>
        <taxon>Bacteroidota</taxon>
        <taxon>Cytophagia</taxon>
        <taxon>Cytophagales</taxon>
        <taxon>Hymenobacteraceae</taxon>
        <taxon>Rufibacter</taxon>
    </lineage>
</organism>
<dbReference type="EMBL" id="VKKY01000003">
    <property type="protein sequence ID" value="KAA3436723.1"/>
    <property type="molecule type" value="Genomic_DNA"/>
</dbReference>
<accession>A0A5B6TC96</accession>
<dbReference type="GO" id="GO:0016779">
    <property type="term" value="F:nucleotidyltransferase activity"/>
    <property type="evidence" value="ECO:0007669"/>
    <property type="project" value="UniProtKB-ARBA"/>
</dbReference>
<dbReference type="RefSeq" id="WP_149092662.1">
    <property type="nucleotide sequence ID" value="NZ_VKKY01000003.1"/>
</dbReference>
<keyword evidence="3 5" id="KW-0808">Transferase</keyword>
<dbReference type="OrthoDB" id="9803036at2"/>
<evidence type="ECO:0000313" key="5">
    <source>
        <dbReference type="EMBL" id="KAA3436723.1"/>
    </source>
</evidence>
<reference evidence="5 6" key="1">
    <citation type="submission" date="2019-07" db="EMBL/GenBank/DDBJ databases">
        <title>Rufibacter sp. nov., isolated from lake sediment.</title>
        <authorList>
            <person name="Qu J.-H."/>
        </authorList>
    </citation>
    <scope>NUCLEOTIDE SEQUENCE [LARGE SCALE GENOMIC DNA]</scope>
    <source>
        <strain evidence="5 6">NBS58-1</strain>
    </source>
</reference>
<evidence type="ECO:0000256" key="2">
    <source>
        <dbReference type="ARBA" id="ARBA00007947"/>
    </source>
</evidence>
<dbReference type="InterPro" id="IPR001451">
    <property type="entry name" value="Hexapep"/>
</dbReference>
<protein>
    <submittedName>
        <fullName evidence="5">LpxA family transferase</fullName>
    </submittedName>
</protein>
<dbReference type="PANTHER" id="PTHR43584">
    <property type="entry name" value="NUCLEOTIDYL TRANSFERASE"/>
    <property type="match status" value="1"/>
</dbReference>
<evidence type="ECO:0000256" key="1">
    <source>
        <dbReference type="ARBA" id="ARBA00007707"/>
    </source>
</evidence>
<evidence type="ECO:0000256" key="4">
    <source>
        <dbReference type="ARBA" id="ARBA00023315"/>
    </source>
</evidence>
<dbReference type="Gene3D" id="2.160.10.10">
    <property type="entry name" value="Hexapeptide repeat proteins"/>
    <property type="match status" value="1"/>
</dbReference>
<comment type="caution">
    <text evidence="5">The sequence shown here is derived from an EMBL/GenBank/DDBJ whole genome shotgun (WGS) entry which is preliminary data.</text>
</comment>
<comment type="similarity">
    <text evidence="1">In the C-terminal section; belongs to the transferase hexapeptide repeat family.</text>
</comment>
<proteinExistence type="inferred from homology"/>
<dbReference type="PANTHER" id="PTHR43584:SF8">
    <property type="entry name" value="N-ACETYLMURAMATE ALPHA-1-PHOSPHATE URIDYLYLTRANSFERASE"/>
    <property type="match status" value="1"/>
</dbReference>
<keyword evidence="6" id="KW-1185">Reference proteome</keyword>